<evidence type="ECO:0000313" key="3">
    <source>
        <dbReference type="Proteomes" id="UP000028491"/>
    </source>
</evidence>
<dbReference type="InterPro" id="IPR013762">
    <property type="entry name" value="Integrase-like_cat_sf"/>
</dbReference>
<dbReference type="SUPFAM" id="SSF56349">
    <property type="entry name" value="DNA breaking-rejoining enzymes"/>
    <property type="match status" value="1"/>
</dbReference>
<dbReference type="EMBL" id="CP007588">
    <property type="protein sequence ID" value="AIG65092.1"/>
    <property type="molecule type" value="Genomic_DNA"/>
</dbReference>
<evidence type="ECO:0000256" key="1">
    <source>
        <dbReference type="ARBA" id="ARBA00023172"/>
    </source>
</evidence>
<gene>
    <name evidence="2" type="ORF">WS08_0153</name>
</gene>
<accession>A0ABN4DHG8</accession>
<protein>
    <recommendedName>
        <fullName evidence="4">Tyr recombinase domain-containing protein</fullName>
    </recommendedName>
</protein>
<dbReference type="Gene3D" id="1.10.443.10">
    <property type="entry name" value="Intergrase catalytic core"/>
    <property type="match status" value="1"/>
</dbReference>
<dbReference type="Proteomes" id="UP000028491">
    <property type="component" value="Chromosome"/>
</dbReference>
<reference evidence="2 3" key="1">
    <citation type="journal article" date="2014" name="Genome Announc.">
        <title>Whole-Genome Sequence of Weissella ceti Strain WS08, Isolated from Diseased Rainbow Trout in Brazil.</title>
        <authorList>
            <person name="Figueiredo H.C."/>
            <person name="Leal G."/>
            <person name="Pereira F.L."/>
            <person name="Soares S.C."/>
            <person name="Dorella F.A."/>
            <person name="Carvalho A.F."/>
            <person name="Pereira U.P."/>
            <person name="Azevedo V.A."/>
        </authorList>
    </citation>
    <scope>NUCLEOTIDE SEQUENCE [LARGE SCALE GENOMIC DNA]</scope>
    <source>
        <strain evidence="2 3">WS08</strain>
    </source>
</reference>
<reference evidence="3" key="2">
    <citation type="submission" date="2014-04" db="EMBL/GenBank/DDBJ databases">
        <title>Complete genome of Weissella ceti strain WS08 isolated from diseased rainbow trout in Brazil.</title>
        <authorList>
            <person name="Figueiredo H.C.P."/>
            <person name="Leal C.A.G."/>
            <person name="Pereira F.L."/>
            <person name="Soares S.C."/>
            <person name="Dorella F.A."/>
            <person name="Carvalho A.F."/>
            <person name="Pereira U.P."/>
            <person name="Azevedo V.A.C."/>
        </authorList>
    </citation>
    <scope>NUCLEOTIDE SEQUENCE [LARGE SCALE GENOMIC DNA]</scope>
    <source>
        <strain evidence="3">WS08</strain>
    </source>
</reference>
<evidence type="ECO:0008006" key="4">
    <source>
        <dbReference type="Google" id="ProtNLM"/>
    </source>
</evidence>
<keyword evidence="1" id="KW-0233">DNA recombination</keyword>
<name>A0ABN4DHG8_9LACO</name>
<sequence length="99" mass="11537">MSNKPSALNRDDKRTLELDVRTLEVLKRWRKTQVEQSMLKGLPVTGDTFVVNMKRTSLANVLYKFREWYSNTHEVELPHLNLHGLRHTHASLLISNGVR</sequence>
<organism evidence="2 3">
    <name type="scientific">Weissella tructae</name>
    <dbReference type="NCBI Taxonomy" id="887702"/>
    <lineage>
        <taxon>Bacteria</taxon>
        <taxon>Bacillati</taxon>
        <taxon>Bacillota</taxon>
        <taxon>Bacilli</taxon>
        <taxon>Lactobacillales</taxon>
        <taxon>Lactobacillaceae</taxon>
        <taxon>Weissella</taxon>
    </lineage>
</organism>
<evidence type="ECO:0000313" key="2">
    <source>
        <dbReference type="EMBL" id="AIG65092.1"/>
    </source>
</evidence>
<keyword evidence="3" id="KW-1185">Reference proteome</keyword>
<dbReference type="InterPro" id="IPR011010">
    <property type="entry name" value="DNA_brk_join_enz"/>
</dbReference>
<proteinExistence type="predicted"/>